<dbReference type="EMBL" id="CSBK01003076">
    <property type="protein sequence ID" value="CPA55817.1"/>
    <property type="molecule type" value="Genomic_DNA"/>
</dbReference>
<protein>
    <submittedName>
        <fullName evidence="1">Uncharacterized protein</fullName>
    </submittedName>
</protein>
<dbReference type="Proteomes" id="UP000039021">
    <property type="component" value="Unassembled WGS sequence"/>
</dbReference>
<gene>
    <name evidence="1" type="ORF">ERS007739_04686</name>
</gene>
<name>A0A916P9N7_MYCTX</name>
<sequence>MPGRFMVPGSDGREHTMPVQADILMPAMIPTGSPLSVTAVGWTSLMRSTVCCWLNASSVGNVPLVHHITPSTVVRPNASGVAQIRAGGS</sequence>
<evidence type="ECO:0000313" key="1">
    <source>
        <dbReference type="EMBL" id="CPA55817.1"/>
    </source>
</evidence>
<accession>A0A916P9N7</accession>
<dbReference type="AlphaFoldDB" id="A0A916P9N7"/>
<organism evidence="1 2">
    <name type="scientific">Mycobacterium tuberculosis</name>
    <dbReference type="NCBI Taxonomy" id="1773"/>
    <lineage>
        <taxon>Bacteria</taxon>
        <taxon>Bacillati</taxon>
        <taxon>Actinomycetota</taxon>
        <taxon>Actinomycetes</taxon>
        <taxon>Mycobacteriales</taxon>
        <taxon>Mycobacteriaceae</taxon>
        <taxon>Mycobacterium</taxon>
        <taxon>Mycobacterium tuberculosis complex</taxon>
    </lineage>
</organism>
<proteinExistence type="predicted"/>
<comment type="caution">
    <text evidence="1">The sequence shown here is derived from an EMBL/GenBank/DDBJ whole genome shotgun (WGS) entry which is preliminary data.</text>
</comment>
<evidence type="ECO:0000313" key="2">
    <source>
        <dbReference type="Proteomes" id="UP000039021"/>
    </source>
</evidence>
<reference evidence="2" key="1">
    <citation type="submission" date="2015-03" db="EMBL/GenBank/DDBJ databases">
        <authorList>
            <consortium name="Pathogen Informatics"/>
        </authorList>
    </citation>
    <scope>NUCLEOTIDE SEQUENCE [LARGE SCALE GENOMIC DNA]</scope>
    <source>
        <strain evidence="2">N09902308</strain>
    </source>
</reference>